<keyword evidence="6 8" id="KW-1133">Transmembrane helix</keyword>
<feature type="transmembrane region" description="Helical" evidence="8">
    <location>
        <begin position="148"/>
        <end position="166"/>
    </location>
</feature>
<sequence>MILRFCKENNGSVLNEYLATFTACILYFLVGVHTGWTSPYIPKLVKSEDYPFDISDEAASYIAIFGPIGDVFGEIASMLIVDRIGRKNTLLVLGTPMLASSLLIYFSNTSPSFIYIARFLGGITVGTIMSIFTMYTSEVARPSIRGKLGVIGVFVFIAGIITVNIVGKYLNFYQSSLIFIVIAVCFFISFYFMPESPYYLLMKNKHREAEKSLKFFRRTEVIEEELISLVKVIERQLSEKGNFRDLFSIDSNRKAVLLMVFGRILQQITGATAFTMYAQDLLSDSKDFIEPQFAVMVIFSIQTVIVLISGRLSDKFGRVPLIIISTASTSSTLFLFGVYFTLRDYTSVGLPTWIPFFLLLLFFIFFLIGIGSLLGVMLGEYFSASIKSKAICVSNITYSITVIFTTKLYQVCNDYIHISVSFYFFAVCTLIGTLFIRSCYPETKGKTLEEIQMELKHSNQNGTS</sequence>
<dbReference type="Pfam" id="PF00083">
    <property type="entry name" value="Sugar_tr"/>
    <property type="match status" value="1"/>
</dbReference>
<gene>
    <name evidence="10" type="ORF">WA026_018394</name>
</gene>
<feature type="transmembrane region" description="Helical" evidence="8">
    <location>
        <begin position="321"/>
        <end position="342"/>
    </location>
</feature>
<dbReference type="InterPro" id="IPR005828">
    <property type="entry name" value="MFS_sugar_transport-like"/>
</dbReference>
<feature type="transmembrane region" description="Helical" evidence="8">
    <location>
        <begin position="172"/>
        <end position="193"/>
    </location>
</feature>
<dbReference type="Gene3D" id="1.20.1250.20">
    <property type="entry name" value="MFS general substrate transporter like domains"/>
    <property type="match status" value="1"/>
</dbReference>
<evidence type="ECO:0000256" key="6">
    <source>
        <dbReference type="ARBA" id="ARBA00022989"/>
    </source>
</evidence>
<keyword evidence="2" id="KW-0813">Transport</keyword>
<reference evidence="10 11" key="1">
    <citation type="submission" date="2023-03" db="EMBL/GenBank/DDBJ databases">
        <title>Genome insight into feeding habits of ladybird beetles.</title>
        <authorList>
            <person name="Li H.-S."/>
            <person name="Huang Y.-H."/>
            <person name="Pang H."/>
        </authorList>
    </citation>
    <scope>NUCLEOTIDE SEQUENCE [LARGE SCALE GENOMIC DNA]</scope>
    <source>
        <strain evidence="10">SYSU_2023b</strain>
        <tissue evidence="10">Whole body</tissue>
    </source>
</reference>
<comment type="subcellular location">
    <subcellularLocation>
        <location evidence="1">Cell membrane</location>
        <topology evidence="1">Multi-pass membrane protein</topology>
    </subcellularLocation>
</comment>
<feature type="transmembrane region" description="Helical" evidence="8">
    <location>
        <begin position="415"/>
        <end position="436"/>
    </location>
</feature>
<evidence type="ECO:0000256" key="2">
    <source>
        <dbReference type="ARBA" id="ARBA00022448"/>
    </source>
</evidence>
<evidence type="ECO:0000256" key="8">
    <source>
        <dbReference type="SAM" id="Phobius"/>
    </source>
</evidence>
<feature type="transmembrane region" description="Helical" evidence="8">
    <location>
        <begin position="256"/>
        <end position="279"/>
    </location>
</feature>
<evidence type="ECO:0000313" key="11">
    <source>
        <dbReference type="Proteomes" id="UP001431783"/>
    </source>
</evidence>
<organism evidence="10 11">
    <name type="scientific">Henosepilachna vigintioctopunctata</name>
    <dbReference type="NCBI Taxonomy" id="420089"/>
    <lineage>
        <taxon>Eukaryota</taxon>
        <taxon>Metazoa</taxon>
        <taxon>Ecdysozoa</taxon>
        <taxon>Arthropoda</taxon>
        <taxon>Hexapoda</taxon>
        <taxon>Insecta</taxon>
        <taxon>Pterygota</taxon>
        <taxon>Neoptera</taxon>
        <taxon>Endopterygota</taxon>
        <taxon>Coleoptera</taxon>
        <taxon>Polyphaga</taxon>
        <taxon>Cucujiformia</taxon>
        <taxon>Coccinelloidea</taxon>
        <taxon>Coccinellidae</taxon>
        <taxon>Epilachninae</taxon>
        <taxon>Epilachnini</taxon>
        <taxon>Henosepilachna</taxon>
    </lineage>
</organism>
<feature type="transmembrane region" description="Helical" evidence="8">
    <location>
        <begin position="17"/>
        <end position="38"/>
    </location>
</feature>
<evidence type="ECO:0000256" key="7">
    <source>
        <dbReference type="ARBA" id="ARBA00023136"/>
    </source>
</evidence>
<evidence type="ECO:0000256" key="3">
    <source>
        <dbReference type="ARBA" id="ARBA00022475"/>
    </source>
</evidence>
<evidence type="ECO:0000259" key="9">
    <source>
        <dbReference type="PROSITE" id="PS50850"/>
    </source>
</evidence>
<dbReference type="InterPro" id="IPR005829">
    <property type="entry name" value="Sugar_transporter_CS"/>
</dbReference>
<dbReference type="Proteomes" id="UP001431783">
    <property type="component" value="Unassembled WGS sequence"/>
</dbReference>
<evidence type="ECO:0000256" key="4">
    <source>
        <dbReference type="ARBA" id="ARBA00022597"/>
    </source>
</evidence>
<dbReference type="AlphaFoldDB" id="A0AAW1V4E0"/>
<name>A0AAW1V4E0_9CUCU</name>
<keyword evidence="4" id="KW-0762">Sugar transport</keyword>
<evidence type="ECO:0000313" key="10">
    <source>
        <dbReference type="EMBL" id="KAK9886739.1"/>
    </source>
</evidence>
<evidence type="ECO:0000256" key="1">
    <source>
        <dbReference type="ARBA" id="ARBA00004651"/>
    </source>
</evidence>
<dbReference type="InterPro" id="IPR020846">
    <property type="entry name" value="MFS_dom"/>
</dbReference>
<proteinExistence type="predicted"/>
<dbReference type="PROSITE" id="PS00217">
    <property type="entry name" value="SUGAR_TRANSPORT_2"/>
    <property type="match status" value="1"/>
</dbReference>
<dbReference type="InterPro" id="IPR050549">
    <property type="entry name" value="MFS_Trehalose_Transporter"/>
</dbReference>
<dbReference type="InterPro" id="IPR036259">
    <property type="entry name" value="MFS_trans_sf"/>
</dbReference>
<feature type="transmembrane region" description="Helical" evidence="8">
    <location>
        <begin position="88"/>
        <end position="107"/>
    </location>
</feature>
<dbReference type="GO" id="GO:0022857">
    <property type="term" value="F:transmembrane transporter activity"/>
    <property type="evidence" value="ECO:0007669"/>
    <property type="project" value="InterPro"/>
</dbReference>
<protein>
    <recommendedName>
        <fullName evidence="9">Major facilitator superfamily (MFS) profile domain-containing protein</fullName>
    </recommendedName>
</protein>
<feature type="domain" description="Major facilitator superfamily (MFS) profile" evidence="9">
    <location>
        <begin position="19"/>
        <end position="444"/>
    </location>
</feature>
<evidence type="ECO:0000256" key="5">
    <source>
        <dbReference type="ARBA" id="ARBA00022692"/>
    </source>
</evidence>
<feature type="transmembrane region" description="Helical" evidence="8">
    <location>
        <begin position="390"/>
        <end position="409"/>
    </location>
</feature>
<dbReference type="GO" id="GO:0005886">
    <property type="term" value="C:plasma membrane"/>
    <property type="evidence" value="ECO:0007669"/>
    <property type="project" value="UniProtKB-SubCell"/>
</dbReference>
<dbReference type="SUPFAM" id="SSF103473">
    <property type="entry name" value="MFS general substrate transporter"/>
    <property type="match status" value="1"/>
</dbReference>
<feature type="transmembrane region" description="Helical" evidence="8">
    <location>
        <begin position="291"/>
        <end position="309"/>
    </location>
</feature>
<feature type="transmembrane region" description="Helical" evidence="8">
    <location>
        <begin position="113"/>
        <end position="136"/>
    </location>
</feature>
<keyword evidence="5 8" id="KW-0812">Transmembrane</keyword>
<dbReference type="EMBL" id="JARQZJ010000102">
    <property type="protein sequence ID" value="KAK9886739.1"/>
    <property type="molecule type" value="Genomic_DNA"/>
</dbReference>
<accession>A0AAW1V4E0</accession>
<dbReference type="PROSITE" id="PS00216">
    <property type="entry name" value="SUGAR_TRANSPORT_1"/>
    <property type="match status" value="1"/>
</dbReference>
<keyword evidence="7 8" id="KW-0472">Membrane</keyword>
<dbReference type="PANTHER" id="PTHR48021:SF46">
    <property type="entry name" value="MAJOR FACILITATOR SUPERFAMILY (MFS) PROFILE DOMAIN-CONTAINING PROTEIN"/>
    <property type="match status" value="1"/>
</dbReference>
<feature type="transmembrane region" description="Helical" evidence="8">
    <location>
        <begin position="58"/>
        <end position="81"/>
    </location>
</feature>
<comment type="caution">
    <text evidence="10">The sequence shown here is derived from an EMBL/GenBank/DDBJ whole genome shotgun (WGS) entry which is preliminary data.</text>
</comment>
<dbReference type="PROSITE" id="PS50850">
    <property type="entry name" value="MFS"/>
    <property type="match status" value="1"/>
</dbReference>
<keyword evidence="11" id="KW-1185">Reference proteome</keyword>
<keyword evidence="3" id="KW-1003">Cell membrane</keyword>
<feature type="transmembrane region" description="Helical" evidence="8">
    <location>
        <begin position="354"/>
        <end position="378"/>
    </location>
</feature>
<dbReference type="FunFam" id="1.20.1250.20:FF:000218">
    <property type="entry name" value="facilitated trehalose transporter Tret1"/>
    <property type="match status" value="1"/>
</dbReference>
<dbReference type="PANTHER" id="PTHR48021">
    <property type="match status" value="1"/>
</dbReference>